<gene>
    <name evidence="2" type="ORF">Enr13x_75730</name>
</gene>
<dbReference type="AlphaFoldDB" id="A0A518I3H3"/>
<dbReference type="KEGG" id="snep:Enr13x_75730"/>
<keyword evidence="1" id="KW-1133">Transmembrane helix</keyword>
<organism evidence="2 3">
    <name type="scientific">Stieleria neptunia</name>
    <dbReference type="NCBI Taxonomy" id="2527979"/>
    <lineage>
        <taxon>Bacteria</taxon>
        <taxon>Pseudomonadati</taxon>
        <taxon>Planctomycetota</taxon>
        <taxon>Planctomycetia</taxon>
        <taxon>Pirellulales</taxon>
        <taxon>Pirellulaceae</taxon>
        <taxon>Stieleria</taxon>
    </lineage>
</organism>
<feature type="transmembrane region" description="Helical" evidence="1">
    <location>
        <begin position="6"/>
        <end position="23"/>
    </location>
</feature>
<evidence type="ECO:0000313" key="2">
    <source>
        <dbReference type="EMBL" id="QDV47662.1"/>
    </source>
</evidence>
<keyword evidence="1" id="KW-0472">Membrane</keyword>
<reference evidence="2 3" key="1">
    <citation type="submission" date="2019-03" db="EMBL/GenBank/DDBJ databases">
        <title>Deep-cultivation of Planctomycetes and their phenomic and genomic characterization uncovers novel biology.</title>
        <authorList>
            <person name="Wiegand S."/>
            <person name="Jogler M."/>
            <person name="Boedeker C."/>
            <person name="Pinto D."/>
            <person name="Vollmers J."/>
            <person name="Rivas-Marin E."/>
            <person name="Kohn T."/>
            <person name="Peeters S.H."/>
            <person name="Heuer A."/>
            <person name="Rast P."/>
            <person name="Oberbeckmann S."/>
            <person name="Bunk B."/>
            <person name="Jeske O."/>
            <person name="Meyerdierks A."/>
            <person name="Storesund J.E."/>
            <person name="Kallscheuer N."/>
            <person name="Luecker S."/>
            <person name="Lage O.M."/>
            <person name="Pohl T."/>
            <person name="Merkel B.J."/>
            <person name="Hornburger P."/>
            <person name="Mueller R.-W."/>
            <person name="Bruemmer F."/>
            <person name="Labrenz M."/>
            <person name="Spormann A.M."/>
            <person name="Op den Camp H."/>
            <person name="Overmann J."/>
            <person name="Amann R."/>
            <person name="Jetten M.S.M."/>
            <person name="Mascher T."/>
            <person name="Medema M.H."/>
            <person name="Devos D.P."/>
            <person name="Kaster A.-K."/>
            <person name="Ovreas L."/>
            <person name="Rohde M."/>
            <person name="Galperin M.Y."/>
            <person name="Jogler C."/>
        </authorList>
    </citation>
    <scope>NUCLEOTIDE SEQUENCE [LARGE SCALE GENOMIC DNA]</scope>
    <source>
        <strain evidence="2 3">Enr13</strain>
    </source>
</reference>
<sequence length="88" mass="10305">MSFVTIAYLSIAYVIFRIAVFHADRSNLTSAARHKSIRNPRITWAPFAPGWLFERGERHYRVEYTSEDGTEIVRYCKVGFLTGIFWRS</sequence>
<protein>
    <submittedName>
        <fullName evidence="2">Uncharacterized protein</fullName>
    </submittedName>
</protein>
<keyword evidence="3" id="KW-1185">Reference proteome</keyword>
<proteinExistence type="predicted"/>
<evidence type="ECO:0000256" key="1">
    <source>
        <dbReference type="SAM" id="Phobius"/>
    </source>
</evidence>
<dbReference type="Proteomes" id="UP000319004">
    <property type="component" value="Chromosome"/>
</dbReference>
<name>A0A518I3H3_9BACT</name>
<evidence type="ECO:0000313" key="3">
    <source>
        <dbReference type="Proteomes" id="UP000319004"/>
    </source>
</evidence>
<keyword evidence="1" id="KW-0812">Transmembrane</keyword>
<accession>A0A518I3H3</accession>
<dbReference type="EMBL" id="CP037423">
    <property type="protein sequence ID" value="QDV47662.1"/>
    <property type="molecule type" value="Genomic_DNA"/>
</dbReference>